<dbReference type="PRINTS" id="PR00778">
    <property type="entry name" value="HTHARSR"/>
</dbReference>
<dbReference type="Pfam" id="PF01022">
    <property type="entry name" value="HTH_5"/>
    <property type="match status" value="1"/>
</dbReference>
<keyword evidence="3" id="KW-0804">Transcription</keyword>
<dbReference type="PANTHER" id="PTHR33154:SF33">
    <property type="entry name" value="TRANSCRIPTIONAL REPRESSOR SDPR"/>
    <property type="match status" value="1"/>
</dbReference>
<evidence type="ECO:0000313" key="5">
    <source>
        <dbReference type="EMBL" id="HHF99033.1"/>
    </source>
</evidence>
<evidence type="ECO:0000256" key="1">
    <source>
        <dbReference type="ARBA" id="ARBA00023015"/>
    </source>
</evidence>
<dbReference type="NCBIfam" id="NF033788">
    <property type="entry name" value="HTH_metalloreg"/>
    <property type="match status" value="1"/>
</dbReference>
<dbReference type="InterPro" id="IPR001845">
    <property type="entry name" value="HTH_ArsR_DNA-bd_dom"/>
</dbReference>
<name>A0A7V5HZW6_UNCAE</name>
<evidence type="ECO:0000256" key="2">
    <source>
        <dbReference type="ARBA" id="ARBA00023125"/>
    </source>
</evidence>
<dbReference type="GO" id="GO:0003700">
    <property type="term" value="F:DNA-binding transcription factor activity"/>
    <property type="evidence" value="ECO:0007669"/>
    <property type="project" value="InterPro"/>
</dbReference>
<keyword evidence="2" id="KW-0238">DNA-binding</keyword>
<sequence>MKEEIFAEVLKAIAHPSRIKIIKVLEKGQKCVKELEELIGIKQSNLSQHLRILKDKGIIDCRRRGMEVCYRIKDRGILEIINCLENLFARGRGDDR</sequence>
<dbReference type="SMART" id="SM00418">
    <property type="entry name" value="HTH_ARSR"/>
    <property type="match status" value="1"/>
</dbReference>
<feature type="domain" description="HTH arsR-type" evidence="4">
    <location>
        <begin position="1"/>
        <end position="92"/>
    </location>
</feature>
<dbReference type="CDD" id="cd00090">
    <property type="entry name" value="HTH_ARSR"/>
    <property type="match status" value="1"/>
</dbReference>
<dbReference type="GO" id="GO:0003677">
    <property type="term" value="F:DNA binding"/>
    <property type="evidence" value="ECO:0007669"/>
    <property type="project" value="UniProtKB-KW"/>
</dbReference>
<dbReference type="InterPro" id="IPR036390">
    <property type="entry name" value="WH_DNA-bd_sf"/>
</dbReference>
<dbReference type="SUPFAM" id="SSF46785">
    <property type="entry name" value="Winged helix' DNA-binding domain"/>
    <property type="match status" value="1"/>
</dbReference>
<dbReference type="AlphaFoldDB" id="A0A7V5HZW6"/>
<dbReference type="PANTHER" id="PTHR33154">
    <property type="entry name" value="TRANSCRIPTIONAL REGULATOR, ARSR FAMILY"/>
    <property type="match status" value="1"/>
</dbReference>
<dbReference type="InterPro" id="IPR036388">
    <property type="entry name" value="WH-like_DNA-bd_sf"/>
</dbReference>
<evidence type="ECO:0000259" key="4">
    <source>
        <dbReference type="PROSITE" id="PS50987"/>
    </source>
</evidence>
<dbReference type="Proteomes" id="UP000886070">
    <property type="component" value="Unassembled WGS sequence"/>
</dbReference>
<dbReference type="Gene3D" id="1.10.10.10">
    <property type="entry name" value="Winged helix-like DNA-binding domain superfamily/Winged helix DNA-binding domain"/>
    <property type="match status" value="1"/>
</dbReference>
<keyword evidence="1" id="KW-0805">Transcription regulation</keyword>
<dbReference type="PROSITE" id="PS50987">
    <property type="entry name" value="HTH_ARSR_2"/>
    <property type="match status" value="1"/>
</dbReference>
<dbReference type="InterPro" id="IPR011991">
    <property type="entry name" value="ArsR-like_HTH"/>
</dbReference>
<gene>
    <name evidence="5" type="ORF">ENL39_06070</name>
</gene>
<dbReference type="EMBL" id="DRTT01000165">
    <property type="protein sequence ID" value="HHF99033.1"/>
    <property type="molecule type" value="Genomic_DNA"/>
</dbReference>
<evidence type="ECO:0000256" key="3">
    <source>
        <dbReference type="ARBA" id="ARBA00023163"/>
    </source>
</evidence>
<dbReference type="InterPro" id="IPR051081">
    <property type="entry name" value="HTH_MetalResp_TranReg"/>
</dbReference>
<accession>A0A7V5HZW6</accession>
<comment type="caution">
    <text evidence="5">The sequence shown here is derived from an EMBL/GenBank/DDBJ whole genome shotgun (WGS) entry which is preliminary data.</text>
</comment>
<organism evidence="5">
    <name type="scientific">Aerophobetes bacterium</name>
    <dbReference type="NCBI Taxonomy" id="2030807"/>
    <lineage>
        <taxon>Bacteria</taxon>
        <taxon>Candidatus Aerophobota</taxon>
    </lineage>
</organism>
<reference evidence="5" key="1">
    <citation type="journal article" date="2020" name="mSystems">
        <title>Genome- and Community-Level Interaction Insights into Carbon Utilization and Element Cycling Functions of Hydrothermarchaeota in Hydrothermal Sediment.</title>
        <authorList>
            <person name="Zhou Z."/>
            <person name="Liu Y."/>
            <person name="Xu W."/>
            <person name="Pan J."/>
            <person name="Luo Z.H."/>
            <person name="Li M."/>
        </authorList>
    </citation>
    <scope>NUCLEOTIDE SEQUENCE [LARGE SCALE GENOMIC DNA]</scope>
    <source>
        <strain evidence="5">HyVt-92</strain>
    </source>
</reference>
<protein>
    <submittedName>
        <fullName evidence="5">ArsR family transcriptional regulator</fullName>
    </submittedName>
</protein>
<proteinExistence type="predicted"/>